<keyword evidence="5" id="KW-0433">Leucine-rich repeat</keyword>
<dbReference type="InterPro" id="IPR036388">
    <property type="entry name" value="WH-like_DNA-bd_sf"/>
</dbReference>
<dbReference type="InterPro" id="IPR002182">
    <property type="entry name" value="NB-ARC"/>
</dbReference>
<dbReference type="Gene3D" id="1.10.10.10">
    <property type="entry name" value="Winged helix-like DNA-binding domain superfamily/Winged helix DNA-binding domain"/>
    <property type="match status" value="2"/>
</dbReference>
<dbReference type="InterPro" id="IPR027417">
    <property type="entry name" value="P-loop_NTPase"/>
</dbReference>
<keyword evidence="8" id="KW-0547">Nucleotide-binding</keyword>
<evidence type="ECO:0000256" key="9">
    <source>
        <dbReference type="ARBA" id="ARBA00022821"/>
    </source>
</evidence>
<reference evidence="13" key="1">
    <citation type="submission" date="2018-01" db="EMBL/GenBank/DDBJ databases">
        <authorList>
            <person name="Mao J.F."/>
        </authorList>
    </citation>
    <scope>NUCLEOTIDE SEQUENCE</scope>
    <source>
        <strain evidence="13">Huo1</strain>
        <tissue evidence="13">Leaf</tissue>
    </source>
</reference>
<evidence type="ECO:0000256" key="3">
    <source>
        <dbReference type="ARBA" id="ARBA00008894"/>
    </source>
</evidence>
<keyword evidence="10" id="KW-0067">ATP-binding</keyword>
<dbReference type="Pfam" id="PF23559">
    <property type="entry name" value="WHD_DRP"/>
    <property type="match status" value="2"/>
</dbReference>
<evidence type="ECO:0000256" key="10">
    <source>
        <dbReference type="ARBA" id="ARBA00022840"/>
    </source>
</evidence>
<proteinExistence type="inferred from homology"/>
<dbReference type="PANTHER" id="PTHR23155">
    <property type="entry name" value="DISEASE RESISTANCE PROTEIN RP"/>
    <property type="match status" value="1"/>
</dbReference>
<keyword evidence="14" id="KW-1185">Reference proteome</keyword>
<evidence type="ECO:0000256" key="5">
    <source>
        <dbReference type="ARBA" id="ARBA00022614"/>
    </source>
</evidence>
<comment type="subcellular location">
    <subcellularLocation>
        <location evidence="2">Cytoplasm</location>
    </subcellularLocation>
</comment>
<feature type="domain" description="NB-ARC" evidence="11">
    <location>
        <begin position="289"/>
        <end position="353"/>
    </location>
</feature>
<evidence type="ECO:0000256" key="6">
    <source>
        <dbReference type="ARBA" id="ARBA00022667"/>
    </source>
</evidence>
<dbReference type="Proteomes" id="UP000298416">
    <property type="component" value="Unassembled WGS sequence"/>
</dbReference>
<evidence type="ECO:0008006" key="15">
    <source>
        <dbReference type="Google" id="ProtNLM"/>
    </source>
</evidence>
<keyword evidence="7" id="KW-0677">Repeat</keyword>
<dbReference type="Pfam" id="PF00931">
    <property type="entry name" value="NB-ARC"/>
    <property type="match status" value="1"/>
</dbReference>
<evidence type="ECO:0000256" key="1">
    <source>
        <dbReference type="ARBA" id="ARBA00002074"/>
    </source>
</evidence>
<dbReference type="InterPro" id="IPR058922">
    <property type="entry name" value="WHD_DRP"/>
</dbReference>
<protein>
    <recommendedName>
        <fullName evidence="15">Disease resistance protein RPM1</fullName>
    </recommendedName>
</protein>
<dbReference type="EMBL" id="PNBA02000005">
    <property type="protein sequence ID" value="KAG6424499.1"/>
    <property type="molecule type" value="Genomic_DNA"/>
</dbReference>
<dbReference type="Gene3D" id="3.40.50.300">
    <property type="entry name" value="P-loop containing nucleotide triphosphate hydrolases"/>
    <property type="match status" value="1"/>
</dbReference>
<keyword evidence="4" id="KW-0963">Cytoplasm</keyword>
<evidence type="ECO:0000256" key="7">
    <source>
        <dbReference type="ARBA" id="ARBA00022737"/>
    </source>
</evidence>
<dbReference type="GO" id="GO:0043531">
    <property type="term" value="F:ADP binding"/>
    <property type="evidence" value="ECO:0007669"/>
    <property type="project" value="InterPro"/>
</dbReference>
<dbReference type="GO" id="GO:0005524">
    <property type="term" value="F:ATP binding"/>
    <property type="evidence" value="ECO:0007669"/>
    <property type="project" value="UniProtKB-KW"/>
</dbReference>
<evidence type="ECO:0000256" key="8">
    <source>
        <dbReference type="ARBA" id="ARBA00022741"/>
    </source>
</evidence>
<dbReference type="SUPFAM" id="SSF52540">
    <property type="entry name" value="P-loop containing nucleoside triphosphate hydrolases"/>
    <property type="match status" value="1"/>
</dbReference>
<dbReference type="AlphaFoldDB" id="A0A8X9A2I5"/>
<comment type="similarity">
    <text evidence="3">Belongs to the disease resistance NB-LRR family.</text>
</comment>
<evidence type="ECO:0000313" key="13">
    <source>
        <dbReference type="EMBL" id="KAG6424499.1"/>
    </source>
</evidence>
<comment type="function">
    <text evidence="1">Confers resistance to late blight (Phytophthora infestans) races carrying the avirulence gene Avr1. Resistance proteins guard the plant against pathogens that contain an appropriate avirulence protein via an indirect interaction with this avirulence protein. That triggers a defense system including the hypersensitive response, which restricts the pathogen growth.</text>
</comment>
<feature type="domain" description="Disease resistance protein winged helix" evidence="12">
    <location>
        <begin position="4"/>
        <end position="74"/>
    </location>
</feature>
<evidence type="ECO:0000313" key="14">
    <source>
        <dbReference type="Proteomes" id="UP000298416"/>
    </source>
</evidence>
<dbReference type="InterPro" id="IPR032675">
    <property type="entry name" value="LRR_dom_sf"/>
</dbReference>
<accession>A0A8X9A2I5</accession>
<dbReference type="PANTHER" id="PTHR23155:SF1152">
    <property type="entry name" value="AAA+ ATPASE DOMAIN-CONTAINING PROTEIN"/>
    <property type="match status" value="1"/>
</dbReference>
<sequence length="635" mass="72992">MGAFPEDYEIKGSRLMSVWIAEGFVKSDGDKRLEEEARNYLKALVERNLLLVKRKKYNGKLVSYSIHDLLRDLCLRKATEEMFLNLKDSMHRVSVYSSSEIEHVVDVMGIEYKVFPKEILQLFNLCYLTVSCTSGLPIGISRLWNLQTLILRWRTNETNFPKLQKLHVIRCNVLEEISCADVLLHHLQYAAKHLVIVMWLSLLTEDERGKKAPVVTDVFRNEADLVYEAEDIIESRMVHQMLSNPESKSLTFSTPYLQQVTQELYSAVVNMAEKTMRSKSDLVGVDADLLELKDRLTNMERKVKIIPLIGMGGIGKSTLAQNLYNNATVSHFDYRGWDAISQSLHHVRLLNKFVSRDLLCRIMFGEEDCPGELQEVATRIGSDCSGFPLAIHLIGGLFSKVERSRDVSEHISMDVKASIVESNEHFSNILSLSYNHLSIYLKQYRSLEDDAEDYLKALVERNLLLVRRKKHNGKPMSYSIHDLLRDLCIRKSNEVKFLNLKDSMCRISVQSSDGIEDVHASPQLMLLTTIVTAEGYKIRFAHKRLQSIYNVWMTPSLIRNGFFEIIPNVIKLGIFYIDTPDTEVDLSHLHKLENLRRDSELDEDETERGKAMLAEKWGRVDSPEEARDVEIELCE</sequence>
<comment type="caution">
    <text evidence="13">The sequence shown here is derived from an EMBL/GenBank/DDBJ whole genome shotgun (WGS) entry which is preliminary data.</text>
</comment>
<dbReference type="GO" id="GO:0005737">
    <property type="term" value="C:cytoplasm"/>
    <property type="evidence" value="ECO:0007669"/>
    <property type="project" value="UniProtKB-SubCell"/>
</dbReference>
<feature type="domain" description="Disease resistance protein winged helix" evidence="12">
    <location>
        <begin position="442"/>
        <end position="488"/>
    </location>
</feature>
<gene>
    <name evidence="13" type="ORF">SASPL_114917</name>
</gene>
<evidence type="ECO:0000259" key="12">
    <source>
        <dbReference type="Pfam" id="PF23559"/>
    </source>
</evidence>
<reference evidence="13" key="2">
    <citation type="submission" date="2020-08" db="EMBL/GenBank/DDBJ databases">
        <title>Plant Genome Project.</title>
        <authorList>
            <person name="Zhang R.-G."/>
        </authorList>
    </citation>
    <scope>NUCLEOTIDE SEQUENCE</scope>
    <source>
        <strain evidence="13">Huo1</strain>
        <tissue evidence="13">Leaf</tissue>
    </source>
</reference>
<evidence type="ECO:0000259" key="11">
    <source>
        <dbReference type="Pfam" id="PF00931"/>
    </source>
</evidence>
<evidence type="ECO:0000256" key="4">
    <source>
        <dbReference type="ARBA" id="ARBA00022490"/>
    </source>
</evidence>
<organism evidence="13">
    <name type="scientific">Salvia splendens</name>
    <name type="common">Scarlet sage</name>
    <dbReference type="NCBI Taxonomy" id="180675"/>
    <lineage>
        <taxon>Eukaryota</taxon>
        <taxon>Viridiplantae</taxon>
        <taxon>Streptophyta</taxon>
        <taxon>Embryophyta</taxon>
        <taxon>Tracheophyta</taxon>
        <taxon>Spermatophyta</taxon>
        <taxon>Magnoliopsida</taxon>
        <taxon>eudicotyledons</taxon>
        <taxon>Gunneridae</taxon>
        <taxon>Pentapetalae</taxon>
        <taxon>asterids</taxon>
        <taxon>lamiids</taxon>
        <taxon>Lamiales</taxon>
        <taxon>Lamiaceae</taxon>
        <taxon>Nepetoideae</taxon>
        <taxon>Mentheae</taxon>
        <taxon>Salviinae</taxon>
        <taxon>Salvia</taxon>
        <taxon>Salvia subgen. Calosphace</taxon>
        <taxon>core Calosphace</taxon>
    </lineage>
</organism>
<keyword evidence="9" id="KW-0611">Plant defense</keyword>
<keyword evidence="6" id="KW-0381">Hypersensitive response</keyword>
<dbReference type="GO" id="GO:0009626">
    <property type="term" value="P:plant-type hypersensitive response"/>
    <property type="evidence" value="ECO:0007669"/>
    <property type="project" value="UniProtKB-KW"/>
</dbReference>
<dbReference type="InterPro" id="IPR044974">
    <property type="entry name" value="Disease_R_plants"/>
</dbReference>
<evidence type="ECO:0000256" key="2">
    <source>
        <dbReference type="ARBA" id="ARBA00004496"/>
    </source>
</evidence>
<dbReference type="Gene3D" id="3.80.10.10">
    <property type="entry name" value="Ribonuclease Inhibitor"/>
    <property type="match status" value="1"/>
</dbReference>
<name>A0A8X9A2I5_SALSN</name>
<dbReference type="FunFam" id="1.10.10.10:FF:000322">
    <property type="entry name" value="Probable disease resistance protein At1g63360"/>
    <property type="match status" value="1"/>
</dbReference>